<keyword evidence="1 4" id="KW-0378">Hydrolase</keyword>
<dbReference type="InterPro" id="IPR041437">
    <property type="entry name" value="GH115_C"/>
</dbReference>
<dbReference type="InterPro" id="IPR042301">
    <property type="entry name" value="GH115_sf"/>
</dbReference>
<dbReference type="GO" id="GO:0005975">
    <property type="term" value="P:carbohydrate metabolic process"/>
    <property type="evidence" value="ECO:0007669"/>
    <property type="project" value="UniProtKB-ARBA"/>
</dbReference>
<dbReference type="Gene3D" id="3.30.379.10">
    <property type="entry name" value="Chitobiase/beta-hexosaminidase domain 2-like"/>
    <property type="match status" value="1"/>
</dbReference>
<feature type="chain" id="PRO_5038934238" evidence="2">
    <location>
        <begin position="19"/>
        <end position="860"/>
    </location>
</feature>
<dbReference type="Proteomes" id="UP000823865">
    <property type="component" value="Unassembled WGS sequence"/>
</dbReference>
<dbReference type="Gene3D" id="2.60.120.1620">
    <property type="match status" value="1"/>
</dbReference>
<feature type="domain" description="Gylcosyl hydrolase 115 C-terminal" evidence="3">
    <location>
        <begin position="711"/>
        <end position="853"/>
    </location>
</feature>
<organism evidence="4 5">
    <name type="scientific">Candidatus Paraprevotella stercoravium</name>
    <dbReference type="NCBI Taxonomy" id="2838725"/>
    <lineage>
        <taxon>Bacteria</taxon>
        <taxon>Pseudomonadati</taxon>
        <taxon>Bacteroidota</taxon>
        <taxon>Bacteroidia</taxon>
        <taxon>Bacteroidales</taxon>
        <taxon>Prevotellaceae</taxon>
        <taxon>Paraprevotella</taxon>
    </lineage>
</organism>
<dbReference type="InterPro" id="IPR029018">
    <property type="entry name" value="Hex-like_dom2"/>
</dbReference>
<evidence type="ECO:0000256" key="2">
    <source>
        <dbReference type="SAM" id="SignalP"/>
    </source>
</evidence>
<proteinExistence type="predicted"/>
<dbReference type="AlphaFoldDB" id="A0A9E2L6D9"/>
<evidence type="ECO:0000259" key="3">
    <source>
        <dbReference type="Pfam" id="PF17829"/>
    </source>
</evidence>
<dbReference type="GO" id="GO:0016787">
    <property type="term" value="F:hydrolase activity"/>
    <property type="evidence" value="ECO:0007669"/>
    <property type="project" value="UniProtKB-KW"/>
</dbReference>
<dbReference type="PANTHER" id="PTHR37842">
    <property type="match status" value="1"/>
</dbReference>
<dbReference type="EMBL" id="JAHLFU010000066">
    <property type="protein sequence ID" value="MBU3852900.1"/>
    <property type="molecule type" value="Genomic_DNA"/>
</dbReference>
<dbReference type="SUPFAM" id="SSF55545">
    <property type="entry name" value="beta-N-acetylhexosaminidase-like domain"/>
    <property type="match status" value="1"/>
</dbReference>
<evidence type="ECO:0000256" key="1">
    <source>
        <dbReference type="ARBA" id="ARBA00022801"/>
    </source>
</evidence>
<gene>
    <name evidence="4" type="ORF">H9789_03580</name>
</gene>
<dbReference type="InterPro" id="IPR031924">
    <property type="entry name" value="GH115"/>
</dbReference>
<evidence type="ECO:0000313" key="5">
    <source>
        <dbReference type="Proteomes" id="UP000823865"/>
    </source>
</evidence>
<dbReference type="Gene3D" id="1.20.58.2150">
    <property type="match status" value="1"/>
</dbReference>
<comment type="caution">
    <text evidence="4">The sequence shown here is derived from an EMBL/GenBank/DDBJ whole genome shotgun (WGS) entry which is preliminary data.</text>
</comment>
<accession>A0A9E2L6D9</accession>
<dbReference type="PANTHER" id="PTHR37842:SF2">
    <property type="entry name" value="GYLCOSYL HYDROLASE 115 C-TERMINAL DOMAIN-CONTAINING PROTEIN"/>
    <property type="match status" value="1"/>
</dbReference>
<dbReference type="Gene3D" id="3.20.20.520">
    <property type="entry name" value="Glycosyl hydrolase family 115"/>
    <property type="match status" value="1"/>
</dbReference>
<sequence length="860" mass="97751">MKHLFVILFLFCGLSVFAQPKINDKPKSSVDFPLCAGGESCDIFVSPEDFEVVKKAASLFAEDIGRVTGTKGHVQVGNPGEGQNIVVIGTLNHNSFIDKLAGDNQIDVTGIQNGWEQYLIKTVENPVKGIKRALIIAGCDRRGTAYGTFALSEAIGVSPLYWWADVPVKKKNALYLQKTDYVSKAPSVKYRGFFINDEGWGITPWASKTFDKELGDIGPKTYAKVCELILRMKGNMLAPAMHPSSGSFNKYPENKLVADSFAIVMTSSHCEPLLFNNVTEWDEKTMGEWNYVTNKDGINKVLDKRISENAPYENFYTLAMRGIHDAGLVGVPKEREVSLIEEVLADQRNILSRYIPHPIDSIPQQFVPYKEVLDIYERGLKIPDDVTLVWVDDNYGYMKRLSNPQEQQRSGRAGVYYHTSYLGAPHDYLWVCTIPPVLIYEELKKAYDTGADRYWLLNVGDIKPAELAIKTFFDMAWDIDKYDIHSINEHQSAFMAKLFGEEYKPRFQRMLDEYYRLAWSRKPEFMGWEREWDEPEYTELASTDYSFQNYNDALRRLDDYQRLSDEALHLYHELPEASRPAFFELIGYQALASYQMNRKFLMAQLNRELLAEGKVEQANWAASQSQLAYDSIASLNHRYNTQLDGKWNYMMTLAPGWVAKYQHMPEVTYTKGKGEMPVDLSLRLEQDVLERCTLVDLTRYQVKSASGHTLRLVKGLGYDWNIIQLGEATEALADPTSPSAPQIEYALPQIDADSVTVHVYSLPVFPIYKGRGTRFGVSVDGHPVQVTNNIPKEYSKSWKDNVLQNGVKATFSFPIDPRRKSHTLTLSCGDPGVMIQRIIVDWGGLKETYVGPDIRLLKSK</sequence>
<reference evidence="4" key="2">
    <citation type="submission" date="2021-04" db="EMBL/GenBank/DDBJ databases">
        <authorList>
            <person name="Gilroy R."/>
        </authorList>
    </citation>
    <scope>NUCLEOTIDE SEQUENCE</scope>
    <source>
        <strain evidence="4">G3-2149</strain>
    </source>
</reference>
<evidence type="ECO:0000313" key="4">
    <source>
        <dbReference type="EMBL" id="MBU3852900.1"/>
    </source>
</evidence>
<dbReference type="Pfam" id="PF17829">
    <property type="entry name" value="GH115_C"/>
    <property type="match status" value="1"/>
</dbReference>
<name>A0A9E2L6D9_9BACT</name>
<dbReference type="Pfam" id="PF15979">
    <property type="entry name" value="Glyco_hydro_115"/>
    <property type="match status" value="1"/>
</dbReference>
<protein>
    <submittedName>
        <fullName evidence="4">Glycosyl hydrolase 115 family protein</fullName>
    </submittedName>
</protein>
<keyword evidence="2" id="KW-0732">Signal</keyword>
<feature type="signal peptide" evidence="2">
    <location>
        <begin position="1"/>
        <end position="18"/>
    </location>
</feature>
<reference evidence="4" key="1">
    <citation type="journal article" date="2021" name="PeerJ">
        <title>Extensive microbial diversity within the chicken gut microbiome revealed by metagenomics and culture.</title>
        <authorList>
            <person name="Gilroy R."/>
            <person name="Ravi A."/>
            <person name="Getino M."/>
            <person name="Pursley I."/>
            <person name="Horton D.L."/>
            <person name="Alikhan N.F."/>
            <person name="Baker D."/>
            <person name="Gharbi K."/>
            <person name="Hall N."/>
            <person name="Watson M."/>
            <person name="Adriaenssens E.M."/>
            <person name="Foster-Nyarko E."/>
            <person name="Jarju S."/>
            <person name="Secka A."/>
            <person name="Antonio M."/>
            <person name="Oren A."/>
            <person name="Chaudhuri R.R."/>
            <person name="La Ragione R."/>
            <person name="Hildebrand F."/>
            <person name="Pallen M.J."/>
        </authorList>
    </citation>
    <scope>NUCLEOTIDE SEQUENCE</scope>
    <source>
        <strain evidence="4">G3-2149</strain>
    </source>
</reference>